<dbReference type="Gene3D" id="3.40.1000.10">
    <property type="entry name" value="Mog1/PsbP, alpha/beta/alpha sandwich"/>
    <property type="match status" value="1"/>
</dbReference>
<protein>
    <recommendedName>
        <fullName evidence="2">Copper amine oxidase-like N-terminal domain-containing protein</fullName>
    </recommendedName>
</protein>
<evidence type="ECO:0000313" key="3">
    <source>
        <dbReference type="EMBL" id="NGZ76067.1"/>
    </source>
</evidence>
<dbReference type="InterPro" id="IPR012854">
    <property type="entry name" value="Cu_amine_oxidase-like_N"/>
</dbReference>
<name>A0ABX0F5S3_9BACL</name>
<comment type="caution">
    <text evidence="3">The sequence shown here is derived from an EMBL/GenBank/DDBJ whole genome shotgun (WGS) entry which is preliminary data.</text>
</comment>
<dbReference type="RefSeq" id="WP_166274549.1">
    <property type="nucleotide sequence ID" value="NZ_JAAFGS010000004.1"/>
</dbReference>
<dbReference type="SUPFAM" id="SSF55383">
    <property type="entry name" value="Copper amine oxidase, domain N"/>
    <property type="match status" value="2"/>
</dbReference>
<dbReference type="Proteomes" id="UP000800303">
    <property type="component" value="Unassembled WGS sequence"/>
</dbReference>
<gene>
    <name evidence="3" type="ORF">GYN08_12135</name>
</gene>
<evidence type="ECO:0000259" key="2">
    <source>
        <dbReference type="Pfam" id="PF07833"/>
    </source>
</evidence>
<feature type="chain" id="PRO_5046363976" description="Copper amine oxidase-like N-terminal domain-containing protein" evidence="1">
    <location>
        <begin position="27"/>
        <end position="623"/>
    </location>
</feature>
<sequence>MNLAKKGAALLLIMLLVIGTSVPAFAAERVTLTLQLRIGSSSALVNGEKQVVEKPYVQNGTAMVPLGVFQRAFGTTSRLEGDDVVRVAYGKRTLTFTIGSKTAWINGKKLALSAVPVMKSGTLMVPLRPVTDMIGAKVKITAGTIVATLASDKGIPGQKPASNATDETERVGSSYAGWSIDYPADALAQLGDSEYSATMSDAQGSYMLQIHVWNEDADVPVSDMLEQLKREAGEAGETVMDEMTLPDAAVPYAQLITRDLDGIYWEARRYYDKGRVYSLYLGDSLVEDYRGFETRAALLDSFRTSFATAGRKTEDLSNVKNGRMDASAPDYGVSLKVPAGWVPTGGGALEYRGEDGSLLSLSVTSAAKGETLEDWHKLLQKRTDEIFLPGYAEPISVEPVKISGQDGRIEKLTFDSGGGKQYWNWLVTKHEGYFYILHYAAPEGAYSDSVFGKIVQSVEIDFDTVASSFGRLGQVPYLKDKSLSATYSTPDFVMSAPAYWTSQSGLSAQPSVRYDLPGGLLQVSLVDVGFEAAAAQTLKHYEELKLDDATLAYEAPKRTVFAGAPAIRIAYTGTDGSPYRAEDLYLRHNNRTYWIHYSLDQASATPEQLAGIERALQSFKFLK</sequence>
<keyword evidence="4" id="KW-1185">Reference proteome</keyword>
<keyword evidence="1" id="KW-0732">Signal</keyword>
<organism evidence="3 4">
    <name type="scientific">Saccharibacillus alkalitolerans</name>
    <dbReference type="NCBI Taxonomy" id="2705290"/>
    <lineage>
        <taxon>Bacteria</taxon>
        <taxon>Bacillati</taxon>
        <taxon>Bacillota</taxon>
        <taxon>Bacilli</taxon>
        <taxon>Bacillales</taxon>
        <taxon>Paenibacillaceae</taxon>
        <taxon>Saccharibacillus</taxon>
    </lineage>
</organism>
<dbReference type="EMBL" id="JAAFGS010000004">
    <property type="protein sequence ID" value="NGZ76067.1"/>
    <property type="molecule type" value="Genomic_DNA"/>
</dbReference>
<evidence type="ECO:0000313" key="4">
    <source>
        <dbReference type="Proteomes" id="UP000800303"/>
    </source>
</evidence>
<accession>A0ABX0F5S3</accession>
<dbReference type="Pfam" id="PF07833">
    <property type="entry name" value="Cu_amine_oxidN1"/>
    <property type="match status" value="1"/>
</dbReference>
<evidence type="ECO:0000256" key="1">
    <source>
        <dbReference type="SAM" id="SignalP"/>
    </source>
</evidence>
<proteinExistence type="predicted"/>
<feature type="signal peptide" evidence="1">
    <location>
        <begin position="1"/>
        <end position="26"/>
    </location>
</feature>
<dbReference type="Gene3D" id="3.30.457.10">
    <property type="entry name" value="Copper amine oxidase-like, N-terminal domain"/>
    <property type="match status" value="1"/>
</dbReference>
<reference evidence="3 4" key="1">
    <citation type="submission" date="2020-01" db="EMBL/GenBank/DDBJ databases">
        <title>Polyphasic characterisation and genomic insights into a novel alkali tolerant bacterium VR-M41.</title>
        <authorList>
            <person name="Vemuluri V.R."/>
        </authorList>
    </citation>
    <scope>NUCLEOTIDE SEQUENCE [LARGE SCALE GENOMIC DNA]</scope>
    <source>
        <strain evidence="3 4">VR-M41</strain>
    </source>
</reference>
<dbReference type="InterPro" id="IPR036582">
    <property type="entry name" value="Mao_N_sf"/>
</dbReference>
<feature type="domain" description="Copper amine oxidase-like N-terminal" evidence="2">
    <location>
        <begin position="45"/>
        <end position="144"/>
    </location>
</feature>